<reference evidence="3" key="2">
    <citation type="submission" date="2022-01" db="EMBL/GenBank/DDBJ databases">
        <authorList>
            <person name="Yamashiro T."/>
            <person name="Shiraishi A."/>
            <person name="Satake H."/>
            <person name="Nakayama K."/>
        </authorList>
    </citation>
    <scope>NUCLEOTIDE SEQUENCE</scope>
</reference>
<sequence length="832" mass="93891">MSDSDDSTVTYMAVSSPFEGLSDIGSPGVDGLPMMPEDPYAYVVATFHSPPSPDYVLAWELEQRHQLSLNSDPEEDLEEDPADYPADGGNDDDDDDESSDDNEDDDDDVEEDEDEDEEEEEEHPGYRAAMIRLRAETLSTSHPLPSSTPPSGTPPLLPIPVPTPSPPLLSSSINHRRDTALSFFTLEEVMYCFFVLGTGREIDRLLLATRSAEDEMLVGLPGAPATDETELGKRLTDFVTTVRQDTDKIYGRLDDAQYDRSLMSGRLNMLFRDRRAHARTALLMEREARLSHEAWAMDASDTAHSEVRALRTTVLAQQTEIAGVMALQSQLGPASGPAQPEIPEEAGLLLMMLRCNGLGRPEKEDDMTSKYPRVRRIIKLEGEMWNLKVKENKRKQDDNQQQQNKRQNTGRAYTAGFGEKKTYRGSKPLCPKCYYHHDGPCAPKCHKGDTWGQVKKHTCLECVPGHFKRDCLKLKNNNYSNQGRNGNDPAKVYAVGRAGINETQTSLRLRVWEEDIPKTAFRTRYGHYEFQVMPYGLTNAPSVFMDLMNRVCKLFLDKFMIVFIEDILIYSKNKKEHKEHLKAILELLKKEEFQVIHVDPVKIESIKDWASPKNANGDSTFITVLLVQQFWHLPVGIEDFIAYAMLHIKSLLVSLSQDLEAILYGSKYLKHEKETSRDEDVGAQGWNSMPYNARKALGTSLDMSTEYHCQTNRQSKRTIQTLKNMLRACVIDFGKLEIVFMLKVSPGKGSSVFGKWGKLNLRYVGHFKVLEKRSWIVEVKHLDKAGLPIIKVRGNSNEVGPEFTWEREGPIPEEVSTPLHKDSAPSSLGVVS</sequence>
<dbReference type="EMBL" id="BQNB010012562">
    <property type="protein sequence ID" value="GJT05128.1"/>
    <property type="molecule type" value="Genomic_DNA"/>
</dbReference>
<dbReference type="SUPFAM" id="SSF53098">
    <property type="entry name" value="Ribonuclease H-like"/>
    <property type="match status" value="1"/>
</dbReference>
<protein>
    <submittedName>
        <fullName evidence="3">Reverse transcriptase domain-containing protein</fullName>
    </submittedName>
</protein>
<dbReference type="CDD" id="cd01647">
    <property type="entry name" value="RT_LTR"/>
    <property type="match status" value="1"/>
</dbReference>
<organism evidence="3 4">
    <name type="scientific">Tanacetum coccineum</name>
    <dbReference type="NCBI Taxonomy" id="301880"/>
    <lineage>
        <taxon>Eukaryota</taxon>
        <taxon>Viridiplantae</taxon>
        <taxon>Streptophyta</taxon>
        <taxon>Embryophyta</taxon>
        <taxon>Tracheophyta</taxon>
        <taxon>Spermatophyta</taxon>
        <taxon>Magnoliopsida</taxon>
        <taxon>eudicotyledons</taxon>
        <taxon>Gunneridae</taxon>
        <taxon>Pentapetalae</taxon>
        <taxon>asterids</taxon>
        <taxon>campanulids</taxon>
        <taxon>Asterales</taxon>
        <taxon>Asteraceae</taxon>
        <taxon>Asteroideae</taxon>
        <taxon>Anthemideae</taxon>
        <taxon>Anthemidinae</taxon>
        <taxon>Tanacetum</taxon>
    </lineage>
</organism>
<feature type="compositionally biased region" description="Basic and acidic residues" evidence="1">
    <location>
        <begin position="389"/>
        <end position="398"/>
    </location>
</feature>
<dbReference type="Proteomes" id="UP001151760">
    <property type="component" value="Unassembled WGS sequence"/>
</dbReference>
<dbReference type="InterPro" id="IPR012337">
    <property type="entry name" value="RNaseH-like_sf"/>
</dbReference>
<dbReference type="Pfam" id="PF00078">
    <property type="entry name" value="RVT_1"/>
    <property type="match status" value="1"/>
</dbReference>
<feature type="compositionally biased region" description="Acidic residues" evidence="1">
    <location>
        <begin position="89"/>
        <end position="122"/>
    </location>
</feature>
<keyword evidence="3" id="KW-0808">Transferase</keyword>
<keyword evidence="4" id="KW-1185">Reference proteome</keyword>
<dbReference type="PANTHER" id="PTHR24559">
    <property type="entry name" value="TRANSPOSON TY3-I GAG-POL POLYPROTEIN"/>
    <property type="match status" value="1"/>
</dbReference>
<feature type="domain" description="Reverse transcriptase" evidence="2">
    <location>
        <begin position="513"/>
        <end position="595"/>
    </location>
</feature>
<dbReference type="InterPro" id="IPR043502">
    <property type="entry name" value="DNA/RNA_pol_sf"/>
</dbReference>
<feature type="region of interest" description="Disordered" evidence="1">
    <location>
        <begin position="812"/>
        <end position="832"/>
    </location>
</feature>
<feature type="compositionally biased region" description="Acidic residues" evidence="1">
    <location>
        <begin position="72"/>
        <end position="82"/>
    </location>
</feature>
<comment type="caution">
    <text evidence="3">The sequence shown here is derived from an EMBL/GenBank/DDBJ whole genome shotgun (WGS) entry which is preliminary data.</text>
</comment>
<gene>
    <name evidence="3" type="ORF">Tco_0839590</name>
</gene>
<keyword evidence="3" id="KW-0548">Nucleotidyltransferase</keyword>
<dbReference type="Gene3D" id="3.10.10.10">
    <property type="entry name" value="HIV Type 1 Reverse Transcriptase, subunit A, domain 1"/>
    <property type="match status" value="1"/>
</dbReference>
<dbReference type="InterPro" id="IPR053134">
    <property type="entry name" value="RNA-dir_DNA_polymerase"/>
</dbReference>
<dbReference type="PANTHER" id="PTHR24559:SF427">
    <property type="entry name" value="RNA-DIRECTED DNA POLYMERASE"/>
    <property type="match status" value="1"/>
</dbReference>
<dbReference type="InterPro" id="IPR043128">
    <property type="entry name" value="Rev_trsase/Diguanyl_cyclase"/>
</dbReference>
<feature type="region of interest" description="Disordered" evidence="1">
    <location>
        <begin position="66"/>
        <end position="127"/>
    </location>
</feature>
<accession>A0ABQ5AUZ0</accession>
<dbReference type="Gene3D" id="3.30.70.270">
    <property type="match status" value="1"/>
</dbReference>
<proteinExistence type="predicted"/>
<evidence type="ECO:0000259" key="2">
    <source>
        <dbReference type="Pfam" id="PF00078"/>
    </source>
</evidence>
<feature type="region of interest" description="Disordered" evidence="1">
    <location>
        <begin position="389"/>
        <end position="414"/>
    </location>
</feature>
<evidence type="ECO:0000313" key="4">
    <source>
        <dbReference type="Proteomes" id="UP001151760"/>
    </source>
</evidence>
<feature type="region of interest" description="Disordered" evidence="1">
    <location>
        <begin position="139"/>
        <end position="163"/>
    </location>
</feature>
<dbReference type="InterPro" id="IPR000477">
    <property type="entry name" value="RT_dom"/>
</dbReference>
<dbReference type="SUPFAM" id="SSF56672">
    <property type="entry name" value="DNA/RNA polymerases"/>
    <property type="match status" value="1"/>
</dbReference>
<name>A0ABQ5AUZ0_9ASTR</name>
<evidence type="ECO:0000256" key="1">
    <source>
        <dbReference type="SAM" id="MobiDB-lite"/>
    </source>
</evidence>
<dbReference type="GO" id="GO:0003964">
    <property type="term" value="F:RNA-directed DNA polymerase activity"/>
    <property type="evidence" value="ECO:0007669"/>
    <property type="project" value="UniProtKB-KW"/>
</dbReference>
<keyword evidence="3" id="KW-0695">RNA-directed DNA polymerase</keyword>
<evidence type="ECO:0000313" key="3">
    <source>
        <dbReference type="EMBL" id="GJT05128.1"/>
    </source>
</evidence>
<reference evidence="3" key="1">
    <citation type="journal article" date="2022" name="Int. J. Mol. Sci.">
        <title>Draft Genome of Tanacetum Coccineum: Genomic Comparison of Closely Related Tanacetum-Family Plants.</title>
        <authorList>
            <person name="Yamashiro T."/>
            <person name="Shiraishi A."/>
            <person name="Nakayama K."/>
            <person name="Satake H."/>
        </authorList>
    </citation>
    <scope>NUCLEOTIDE SEQUENCE</scope>
</reference>
<feature type="compositionally biased region" description="Pro residues" evidence="1">
    <location>
        <begin position="146"/>
        <end position="163"/>
    </location>
</feature>